<reference evidence="1 2" key="1">
    <citation type="submission" date="2016-10" db="EMBL/GenBank/DDBJ databases">
        <authorList>
            <person name="de Groot N.N."/>
        </authorList>
    </citation>
    <scope>NUCLEOTIDE SEQUENCE [LARGE SCALE GENOMIC DNA]</scope>
    <source>
        <strain evidence="1 2">YAD2003</strain>
    </source>
</reference>
<dbReference type="Proteomes" id="UP000183190">
    <property type="component" value="Unassembled WGS sequence"/>
</dbReference>
<organism evidence="1 2">
    <name type="scientific">Ruminococcus flavefaciens</name>
    <dbReference type="NCBI Taxonomy" id="1265"/>
    <lineage>
        <taxon>Bacteria</taxon>
        <taxon>Bacillati</taxon>
        <taxon>Bacillota</taxon>
        <taxon>Clostridia</taxon>
        <taxon>Eubacteriales</taxon>
        <taxon>Oscillospiraceae</taxon>
        <taxon>Ruminococcus</taxon>
    </lineage>
</organism>
<dbReference type="RefSeq" id="WP_074716714.1">
    <property type="nucleotide sequence ID" value="NZ_FNWV01000006.1"/>
</dbReference>
<protein>
    <submittedName>
        <fullName evidence="1">Uncharacterized protein</fullName>
    </submittedName>
</protein>
<accession>A0A1H6JU31</accession>
<gene>
    <name evidence="1" type="ORF">SAMN02910265_01866</name>
</gene>
<evidence type="ECO:0000313" key="2">
    <source>
        <dbReference type="Proteomes" id="UP000183190"/>
    </source>
</evidence>
<name>A0A1H6JU31_RUMFL</name>
<sequence length="154" mass="17503">MGKDRECVRTTCFRFNMDNPEHAKAWDYLHNYDKDKIKSTNVAAIMAVNDYFDRMGRLADDPYFETRQREERFVEQIVSEVGKAFIAEMPKFLASLMLSLNRGYPMQTAPMQAIPVGTENSRGYAEIGNPSATEGLKTSDEDDYSGIDFDFIGG</sequence>
<dbReference type="AlphaFoldDB" id="A0A1H6JU31"/>
<dbReference type="OrthoDB" id="1916917at2"/>
<dbReference type="EMBL" id="FNWV01000006">
    <property type="protein sequence ID" value="SEH64094.1"/>
    <property type="molecule type" value="Genomic_DNA"/>
</dbReference>
<proteinExistence type="predicted"/>
<evidence type="ECO:0000313" key="1">
    <source>
        <dbReference type="EMBL" id="SEH64094.1"/>
    </source>
</evidence>